<sequence>MSNTGQYFGSVKGTLLTSINTAMPCKILSYNDSQRTAKIQPLFMVKEVGQEPTSLPPIEDVPVLFQRYKVHNNAPISITTDTAPHPQYTGTGEHVHNAITFTESVEMIPDLRPGDVVLAVFCQRSIDEAQNGQNVYPGTARMFSIHDAVIVGVF</sequence>
<dbReference type="RefSeq" id="WP_126657373.1">
    <property type="nucleotide sequence ID" value="NZ_RYYR01000002.1"/>
</dbReference>
<dbReference type="InterPro" id="IPR037026">
    <property type="entry name" value="Vgr_OB-fold_dom_sf"/>
</dbReference>
<feature type="domain" description="Phage protein Gp138 N-terminal" evidence="1">
    <location>
        <begin position="23"/>
        <end position="67"/>
    </location>
</feature>
<protein>
    <recommendedName>
        <fullName evidence="1">Phage protein Gp138 N-terminal domain-containing protein</fullName>
    </recommendedName>
</protein>
<dbReference type="AlphaFoldDB" id="A0A3S0R8G5"/>
<keyword evidence="3" id="KW-1185">Reference proteome</keyword>
<accession>A0A3S0R8G5</accession>
<gene>
    <name evidence="2" type="ORF">EK386_02150</name>
</gene>
<evidence type="ECO:0000313" key="2">
    <source>
        <dbReference type="EMBL" id="RUL56456.1"/>
    </source>
</evidence>
<dbReference type="Gene3D" id="2.40.50.230">
    <property type="entry name" value="Gp5 N-terminal domain"/>
    <property type="match status" value="1"/>
</dbReference>
<evidence type="ECO:0000259" key="1">
    <source>
        <dbReference type="Pfam" id="PF18352"/>
    </source>
</evidence>
<proteinExistence type="predicted"/>
<dbReference type="Pfam" id="PF18352">
    <property type="entry name" value="Gp138_N"/>
    <property type="match status" value="1"/>
</dbReference>
<organism evidence="2 3">
    <name type="scientific">Lysinibacillus antri</name>
    <dbReference type="NCBI Taxonomy" id="2498145"/>
    <lineage>
        <taxon>Bacteria</taxon>
        <taxon>Bacillati</taxon>
        <taxon>Bacillota</taxon>
        <taxon>Bacilli</taxon>
        <taxon>Bacillales</taxon>
        <taxon>Bacillaceae</taxon>
        <taxon>Lysinibacillus</taxon>
    </lineage>
</organism>
<name>A0A3S0R8G5_9BACI</name>
<evidence type="ECO:0000313" key="3">
    <source>
        <dbReference type="Proteomes" id="UP000287910"/>
    </source>
</evidence>
<dbReference type="InterPro" id="IPR041599">
    <property type="entry name" value="Gp138_N"/>
</dbReference>
<comment type="caution">
    <text evidence="2">The sequence shown here is derived from an EMBL/GenBank/DDBJ whole genome shotgun (WGS) entry which is preliminary data.</text>
</comment>
<reference evidence="2 3" key="1">
    <citation type="submission" date="2018-12" db="EMBL/GenBank/DDBJ databases">
        <title>Lysinibacillus antri sp. nov., isolated from a cave soil.</title>
        <authorList>
            <person name="Narsing Rao M.P."/>
            <person name="Zhang H."/>
            <person name="Dong Z.-Y."/>
            <person name="Niu X.-K."/>
            <person name="Zhang K."/>
            <person name="Fang B.-Z."/>
            <person name="Kang Y.-Q."/>
            <person name="Xiao M."/>
            <person name="Li W.-J."/>
        </authorList>
    </citation>
    <scope>NUCLEOTIDE SEQUENCE [LARGE SCALE GENOMIC DNA]</scope>
    <source>
        <strain evidence="2 3">SYSU K30002</strain>
    </source>
</reference>
<dbReference type="EMBL" id="RYYR01000002">
    <property type="protein sequence ID" value="RUL56456.1"/>
    <property type="molecule type" value="Genomic_DNA"/>
</dbReference>
<dbReference type="Proteomes" id="UP000287910">
    <property type="component" value="Unassembled WGS sequence"/>
</dbReference>